<dbReference type="AlphaFoldDB" id="A0A6C0IJV6"/>
<proteinExistence type="predicted"/>
<evidence type="ECO:0000313" key="1">
    <source>
        <dbReference type="EMBL" id="QHT92940.1"/>
    </source>
</evidence>
<name>A0A6C0IJV6_9ZZZZ</name>
<accession>A0A6C0IJV6</accession>
<protein>
    <submittedName>
        <fullName evidence="1">Uncharacterized protein</fullName>
    </submittedName>
</protein>
<sequence>MSSKAKVSTAKATIDLRTEYINQLSAMEKTVLKIAQEHLETSFSLEKSIGFKSWVQGQAK</sequence>
<reference evidence="1" key="1">
    <citation type="journal article" date="2020" name="Nature">
        <title>Giant virus diversity and host interactions through global metagenomics.</title>
        <authorList>
            <person name="Schulz F."/>
            <person name="Roux S."/>
            <person name="Paez-Espino D."/>
            <person name="Jungbluth S."/>
            <person name="Walsh D.A."/>
            <person name="Denef V.J."/>
            <person name="McMahon K.D."/>
            <person name="Konstantinidis K.T."/>
            <person name="Eloe-Fadrosh E.A."/>
            <person name="Kyrpides N.C."/>
            <person name="Woyke T."/>
        </authorList>
    </citation>
    <scope>NUCLEOTIDE SEQUENCE</scope>
    <source>
        <strain evidence="1">GVMAG-M-3300023184-89</strain>
    </source>
</reference>
<dbReference type="EMBL" id="MN740197">
    <property type="protein sequence ID" value="QHT92940.1"/>
    <property type="molecule type" value="Genomic_DNA"/>
</dbReference>
<organism evidence="1">
    <name type="scientific">viral metagenome</name>
    <dbReference type="NCBI Taxonomy" id="1070528"/>
    <lineage>
        <taxon>unclassified sequences</taxon>
        <taxon>metagenomes</taxon>
        <taxon>organismal metagenomes</taxon>
    </lineage>
</organism>